<dbReference type="Pfam" id="PF13639">
    <property type="entry name" value="zf-RING_2"/>
    <property type="match status" value="1"/>
</dbReference>
<feature type="compositionally biased region" description="Low complexity" evidence="7">
    <location>
        <begin position="401"/>
        <end position="415"/>
    </location>
</feature>
<dbReference type="GO" id="GO:0019441">
    <property type="term" value="P:L-tryptophan catabolic process to kynurenine"/>
    <property type="evidence" value="ECO:0007669"/>
    <property type="project" value="InterPro"/>
</dbReference>
<sequence>MMNLEDYEVTEEYGFVMPKPLEKLPREFDQWNDLAEKAPELTVNKEFRQKVDKMPLLDHNNLKSHEEKRLAHLQLSAITMCYVWQEGDKGVAKVLPRSVAIPYCAISEDLGVQPIISHVSLVLANWKLKDKNGNITTLYNCMPGDEEAEWFSSVTAQIELDFAPAIKMIGGSAAQSSTMQCFDVAFGVEHETVLDSGDKEVVSSYNNCIQAASDFRSYHIQIITKYIIVMARQRAKDNDYESVAEQGTGGSNMEHELNLQSLCRLCCVKIPINSKSYNKENYKSAISSLYSIDIDYDLVTVHPPKICAACRLRVTRYKQSEDEFVDMNLPELFDFKPHTSVDCEICTSKVGRPKKKAKRKQTIPSITQKSVNIAQEHSYTAPNKQKESALKQTESQDKQTQRQTKSQTETQTESSNLDKLNVTDPFLVESGSRFRNIVIRSIPVERFSNPLIAQTYICTICRGVPCVPNITKCGHIFCSECLSGWLSVSCTCPFCRSLVDETTDVFSLTGQLLSIFDTLTVICSHDNCSKSFPIGSIDEHEASCPQRQTAFLFNLTTKPKIFKLPLHSITAKHAKRREEISNKTPLQHQQ</sequence>
<evidence type="ECO:0000256" key="1">
    <source>
        <dbReference type="ARBA" id="ARBA00007119"/>
    </source>
</evidence>
<dbReference type="GO" id="GO:0033754">
    <property type="term" value="F:indoleamine 2,3-dioxygenase activity"/>
    <property type="evidence" value="ECO:0007669"/>
    <property type="project" value="TreeGrafter"/>
</dbReference>
<dbReference type="Gene3D" id="1.20.58.480">
    <property type="match status" value="1"/>
</dbReference>
<dbReference type="Pfam" id="PF12560">
    <property type="entry name" value="RAG1_imp_bd"/>
    <property type="match status" value="1"/>
</dbReference>
<feature type="region of interest" description="Disordered" evidence="7">
    <location>
        <begin position="380"/>
        <end position="416"/>
    </location>
</feature>
<dbReference type="InterPro" id="IPR017907">
    <property type="entry name" value="Znf_RING_CS"/>
</dbReference>
<dbReference type="InterPro" id="IPR037217">
    <property type="entry name" value="Trp/Indoleamine_2_3_dOase-like"/>
</dbReference>
<dbReference type="GO" id="GO:0005737">
    <property type="term" value="C:cytoplasm"/>
    <property type="evidence" value="ECO:0007669"/>
    <property type="project" value="TreeGrafter"/>
</dbReference>
<dbReference type="GO" id="GO:0020037">
    <property type="term" value="F:heme binding"/>
    <property type="evidence" value="ECO:0007669"/>
    <property type="project" value="InterPro"/>
</dbReference>
<dbReference type="InterPro" id="IPR035714">
    <property type="entry name" value="RAG1_imp-bd"/>
</dbReference>
<reference evidence="9" key="1">
    <citation type="submission" date="2019-08" db="EMBL/GenBank/DDBJ databases">
        <title>The improved chromosome-level genome for the pearl oyster Pinctada fucata martensii using PacBio sequencing and Hi-C.</title>
        <authorList>
            <person name="Zheng Z."/>
        </authorList>
    </citation>
    <scope>NUCLEOTIDE SEQUENCE</scope>
    <source>
        <strain evidence="9">ZZ-2019</strain>
        <tissue evidence="9">Adductor muscle</tissue>
    </source>
</reference>
<dbReference type="PROSITE" id="PS00876">
    <property type="entry name" value="IDO_1"/>
    <property type="match status" value="1"/>
</dbReference>
<gene>
    <name evidence="9" type="ORF">FSP39_017369</name>
</gene>
<keyword evidence="3 6" id="KW-0863">Zinc-finger</keyword>
<protein>
    <recommendedName>
        <fullName evidence="8">RING-type domain-containing protein</fullName>
    </recommendedName>
</protein>
<evidence type="ECO:0000313" key="10">
    <source>
        <dbReference type="Proteomes" id="UP001186944"/>
    </source>
</evidence>
<dbReference type="InterPro" id="IPR000898">
    <property type="entry name" value="Indolamine_dOase"/>
</dbReference>
<evidence type="ECO:0000256" key="4">
    <source>
        <dbReference type="ARBA" id="ARBA00022833"/>
    </source>
</evidence>
<dbReference type="PANTHER" id="PTHR28657">
    <property type="entry name" value="INDOLEAMINE 2,3-DIOXYGENASE"/>
    <property type="match status" value="1"/>
</dbReference>
<keyword evidence="2" id="KW-0479">Metal-binding</keyword>
<feature type="domain" description="RING-type" evidence="8">
    <location>
        <begin position="458"/>
        <end position="496"/>
    </location>
</feature>
<dbReference type="Gene3D" id="3.30.40.10">
    <property type="entry name" value="Zinc/RING finger domain, C3HC4 (zinc finger)"/>
    <property type="match status" value="1"/>
</dbReference>
<dbReference type="InterPro" id="IPR001841">
    <property type="entry name" value="Znf_RING"/>
</dbReference>
<accession>A0AA89BRA0</accession>
<evidence type="ECO:0000256" key="6">
    <source>
        <dbReference type="PROSITE-ProRule" id="PRU00175"/>
    </source>
</evidence>
<dbReference type="AlphaFoldDB" id="A0AA89BRA0"/>
<keyword evidence="5" id="KW-0408">Iron</keyword>
<dbReference type="SUPFAM" id="SSF140959">
    <property type="entry name" value="Indolic compounds 2,3-dioxygenase-like"/>
    <property type="match status" value="1"/>
</dbReference>
<evidence type="ECO:0000256" key="2">
    <source>
        <dbReference type="ARBA" id="ARBA00022723"/>
    </source>
</evidence>
<keyword evidence="10" id="KW-1185">Reference proteome</keyword>
<dbReference type="Proteomes" id="UP001186944">
    <property type="component" value="Unassembled WGS sequence"/>
</dbReference>
<feature type="compositionally biased region" description="Basic and acidic residues" evidence="7">
    <location>
        <begin position="384"/>
        <end position="400"/>
    </location>
</feature>
<dbReference type="SMART" id="SM00184">
    <property type="entry name" value="RING"/>
    <property type="match status" value="1"/>
</dbReference>
<comment type="caution">
    <text evidence="9">The sequence shown here is derived from an EMBL/GenBank/DDBJ whole genome shotgun (WGS) entry which is preliminary data.</text>
</comment>
<dbReference type="InterPro" id="IPR013083">
    <property type="entry name" value="Znf_RING/FYVE/PHD"/>
</dbReference>
<dbReference type="Pfam" id="PF01231">
    <property type="entry name" value="IDO"/>
    <property type="match status" value="2"/>
</dbReference>
<dbReference type="GO" id="GO:0008270">
    <property type="term" value="F:zinc ion binding"/>
    <property type="evidence" value="ECO:0007669"/>
    <property type="project" value="UniProtKB-KW"/>
</dbReference>
<dbReference type="GO" id="GO:0004833">
    <property type="term" value="F:L-tryptophan 2,3-dioxygenase activity"/>
    <property type="evidence" value="ECO:0007669"/>
    <property type="project" value="TreeGrafter"/>
</dbReference>
<name>A0AA89BRA0_PINIB</name>
<evidence type="ECO:0000256" key="5">
    <source>
        <dbReference type="ARBA" id="ARBA00023004"/>
    </source>
</evidence>
<dbReference type="PANTHER" id="PTHR28657:SF5">
    <property type="entry name" value="INDOLEAMINE 2,3-DIOXYGENASE"/>
    <property type="match status" value="1"/>
</dbReference>
<keyword evidence="4" id="KW-0862">Zinc</keyword>
<proteinExistence type="inferred from homology"/>
<dbReference type="PROSITE" id="PS50089">
    <property type="entry name" value="ZF_RING_2"/>
    <property type="match status" value="1"/>
</dbReference>
<dbReference type="SUPFAM" id="SSF57850">
    <property type="entry name" value="RING/U-box"/>
    <property type="match status" value="1"/>
</dbReference>
<comment type="similarity">
    <text evidence="1">Belongs to the indoleamine 2,3-dioxygenase family.</text>
</comment>
<evidence type="ECO:0000256" key="3">
    <source>
        <dbReference type="ARBA" id="ARBA00022771"/>
    </source>
</evidence>
<evidence type="ECO:0000313" key="9">
    <source>
        <dbReference type="EMBL" id="KAK3091136.1"/>
    </source>
</evidence>
<evidence type="ECO:0000256" key="7">
    <source>
        <dbReference type="SAM" id="MobiDB-lite"/>
    </source>
</evidence>
<dbReference type="EMBL" id="VSWD01000010">
    <property type="protein sequence ID" value="KAK3091136.1"/>
    <property type="molecule type" value="Genomic_DNA"/>
</dbReference>
<dbReference type="GO" id="GO:0034354">
    <property type="term" value="P:'de novo' NAD+ biosynthetic process from L-tryptophan"/>
    <property type="evidence" value="ECO:0007669"/>
    <property type="project" value="TreeGrafter"/>
</dbReference>
<dbReference type="PROSITE" id="PS00518">
    <property type="entry name" value="ZF_RING_1"/>
    <property type="match status" value="1"/>
</dbReference>
<organism evidence="9 10">
    <name type="scientific">Pinctada imbricata</name>
    <name type="common">Atlantic pearl-oyster</name>
    <name type="synonym">Pinctada martensii</name>
    <dbReference type="NCBI Taxonomy" id="66713"/>
    <lineage>
        <taxon>Eukaryota</taxon>
        <taxon>Metazoa</taxon>
        <taxon>Spiralia</taxon>
        <taxon>Lophotrochozoa</taxon>
        <taxon>Mollusca</taxon>
        <taxon>Bivalvia</taxon>
        <taxon>Autobranchia</taxon>
        <taxon>Pteriomorphia</taxon>
        <taxon>Pterioida</taxon>
        <taxon>Pterioidea</taxon>
        <taxon>Pteriidae</taxon>
        <taxon>Pinctada</taxon>
    </lineage>
</organism>
<evidence type="ECO:0000259" key="8">
    <source>
        <dbReference type="PROSITE" id="PS50089"/>
    </source>
</evidence>